<feature type="chain" id="PRO_5006395703" description="Isoaspartyl peptidase" evidence="8">
    <location>
        <begin position="24"/>
        <end position="339"/>
    </location>
</feature>
<sequence length="339" mass="34423">MRSLLCAGVLCAGAVVSMAGAVAAEPLLLIHGGAGVAPGDLDAAAEARARAALERALLAGHAQLAAGKPALEAVTAAVTVLEDDPSFNAGRGAVFTHDGRNELDASIMDGASGKAGAVAGLHTVKNPITLARAVMDKSPHVMMIGQGAEAFAAEQGIEQVDPSWFRTEHRWQQLQKALAEEANQQAHADLETARYFGTVGAVARDAAGKLAAGTSTGGMTNKRYGRVGDSPIIGAGTWADERCAISGTGWGEFYIRTAAAHAICARMTYLGETPAQAGKAVINDKIPSLGGDGGAIILSADGAAAAPFNTPGMYRGWIGADGVPHVAIFVGEALPLPGQ</sequence>
<feature type="binding site" evidence="6">
    <location>
        <begin position="226"/>
        <end position="229"/>
    </location>
    <ligand>
        <name>substrate</name>
    </ligand>
</feature>
<evidence type="ECO:0000256" key="6">
    <source>
        <dbReference type="PIRSR" id="PIRSR600246-2"/>
    </source>
</evidence>
<dbReference type="EMBL" id="LDJM01000019">
    <property type="protein sequence ID" value="KRG77220.1"/>
    <property type="molecule type" value="Genomic_DNA"/>
</dbReference>
<evidence type="ECO:0000256" key="1">
    <source>
        <dbReference type="ARBA" id="ARBA00022670"/>
    </source>
</evidence>
<dbReference type="PANTHER" id="PTHR10188">
    <property type="entry name" value="L-ASPARAGINASE"/>
    <property type="match status" value="1"/>
</dbReference>
<keyword evidence="1" id="KW-0645">Protease</keyword>
<evidence type="ECO:0000256" key="8">
    <source>
        <dbReference type="SAM" id="SignalP"/>
    </source>
</evidence>
<keyword evidence="3" id="KW-0068">Autocatalytic cleavage</keyword>
<evidence type="ECO:0000256" key="2">
    <source>
        <dbReference type="ARBA" id="ARBA00022801"/>
    </source>
</evidence>
<dbReference type="RefSeq" id="WP_057637828.1">
    <property type="nucleotide sequence ID" value="NZ_LDJM01000019.1"/>
</dbReference>
<keyword evidence="2" id="KW-0378">Hydrolase</keyword>
<dbReference type="InterPro" id="IPR029055">
    <property type="entry name" value="Ntn_hydrolases_N"/>
</dbReference>
<dbReference type="SUPFAM" id="SSF56235">
    <property type="entry name" value="N-terminal nucleophile aminohydrolases (Ntn hydrolases)"/>
    <property type="match status" value="1"/>
</dbReference>
<feature type="active site" description="Nucleophile" evidence="5">
    <location>
        <position position="198"/>
    </location>
</feature>
<evidence type="ECO:0000256" key="7">
    <source>
        <dbReference type="PIRSR" id="PIRSR600246-3"/>
    </source>
</evidence>
<accession>A0A0R0DHA6</accession>
<dbReference type="FunFam" id="3.60.20.30:FF:000001">
    <property type="entry name" value="Isoaspartyl peptidase/L-asparaginase"/>
    <property type="match status" value="1"/>
</dbReference>
<evidence type="ECO:0000313" key="10">
    <source>
        <dbReference type="Proteomes" id="UP000050956"/>
    </source>
</evidence>
<dbReference type="OrthoDB" id="9780217at2"/>
<keyword evidence="10" id="KW-1185">Reference proteome</keyword>
<feature type="signal peptide" evidence="8">
    <location>
        <begin position="1"/>
        <end position="23"/>
    </location>
</feature>
<evidence type="ECO:0000313" key="9">
    <source>
        <dbReference type="EMBL" id="KRG77220.1"/>
    </source>
</evidence>
<proteinExistence type="predicted"/>
<feature type="site" description="Cleavage; by autolysis" evidence="7">
    <location>
        <begin position="197"/>
        <end position="198"/>
    </location>
</feature>
<dbReference type="GO" id="GO:0008233">
    <property type="term" value="F:peptidase activity"/>
    <property type="evidence" value="ECO:0007669"/>
    <property type="project" value="UniProtKB-KW"/>
</dbReference>
<evidence type="ECO:0000256" key="5">
    <source>
        <dbReference type="PIRSR" id="PIRSR600246-1"/>
    </source>
</evidence>
<dbReference type="STRING" id="336566.ABB30_08260"/>
<evidence type="ECO:0000256" key="3">
    <source>
        <dbReference type="ARBA" id="ARBA00022813"/>
    </source>
</evidence>
<evidence type="ECO:0000256" key="4">
    <source>
        <dbReference type="ARBA" id="ARBA00069124"/>
    </source>
</evidence>
<dbReference type="Pfam" id="PF01112">
    <property type="entry name" value="Asparaginase_2"/>
    <property type="match status" value="1"/>
</dbReference>
<dbReference type="CDD" id="cd04701">
    <property type="entry name" value="Asparaginase_2"/>
    <property type="match status" value="1"/>
</dbReference>
<dbReference type="PATRIC" id="fig|336566.3.peg.992"/>
<comment type="caution">
    <text evidence="9">The sequence shown here is derived from an EMBL/GenBank/DDBJ whole genome shotgun (WGS) entry which is preliminary data.</text>
</comment>
<feature type="binding site" evidence="6">
    <location>
        <begin position="248"/>
        <end position="251"/>
    </location>
    <ligand>
        <name>substrate</name>
    </ligand>
</feature>
<dbReference type="InterPro" id="IPR000246">
    <property type="entry name" value="Peptidase_T2"/>
</dbReference>
<dbReference type="AlphaFoldDB" id="A0A0R0DHA6"/>
<organism evidence="9 10">
    <name type="scientific">Stenotrophomonas ginsengisoli</name>
    <dbReference type="NCBI Taxonomy" id="336566"/>
    <lineage>
        <taxon>Bacteria</taxon>
        <taxon>Pseudomonadati</taxon>
        <taxon>Pseudomonadota</taxon>
        <taxon>Gammaproteobacteria</taxon>
        <taxon>Lysobacterales</taxon>
        <taxon>Lysobacteraceae</taxon>
        <taxon>Stenotrophomonas</taxon>
    </lineage>
</organism>
<protein>
    <recommendedName>
        <fullName evidence="4">Isoaspartyl peptidase</fullName>
    </recommendedName>
</protein>
<keyword evidence="8" id="KW-0732">Signal</keyword>
<dbReference type="PANTHER" id="PTHR10188:SF6">
    <property type="entry name" value="N(4)-(BETA-N-ACETYLGLUCOSAMINYL)-L-ASPARAGINASE"/>
    <property type="match status" value="1"/>
</dbReference>
<dbReference type="GO" id="GO:0016811">
    <property type="term" value="F:hydrolase activity, acting on carbon-nitrogen (but not peptide) bonds, in linear amides"/>
    <property type="evidence" value="ECO:0007669"/>
    <property type="project" value="UniProtKB-ARBA"/>
</dbReference>
<dbReference type="Gene3D" id="3.60.20.30">
    <property type="entry name" value="(Glycosyl)asparaginase"/>
    <property type="match status" value="1"/>
</dbReference>
<gene>
    <name evidence="9" type="ORF">ABB30_08260</name>
</gene>
<name>A0A0R0DHA6_9GAMM</name>
<dbReference type="GO" id="GO:0006508">
    <property type="term" value="P:proteolysis"/>
    <property type="evidence" value="ECO:0007669"/>
    <property type="project" value="UniProtKB-KW"/>
</dbReference>
<reference evidence="9 10" key="1">
    <citation type="submission" date="2015-05" db="EMBL/GenBank/DDBJ databases">
        <title>Genome sequencing and analysis of members of genus Stenotrophomonas.</title>
        <authorList>
            <person name="Patil P.P."/>
            <person name="Midha S."/>
            <person name="Patil P.B."/>
        </authorList>
    </citation>
    <scope>NUCLEOTIDE SEQUENCE [LARGE SCALE GENOMIC DNA]</scope>
    <source>
        <strain evidence="9 10">DSM 24757</strain>
    </source>
</reference>
<dbReference type="Proteomes" id="UP000050956">
    <property type="component" value="Unassembled WGS sequence"/>
</dbReference>